<dbReference type="RefSeq" id="WP_169348930.1">
    <property type="nucleotide sequence ID" value="NZ_JABBJJ010000199.1"/>
</dbReference>
<dbReference type="Proteomes" id="UP000518300">
    <property type="component" value="Unassembled WGS sequence"/>
</dbReference>
<keyword evidence="1" id="KW-1133">Transmembrane helix</keyword>
<evidence type="ECO:0000313" key="2">
    <source>
        <dbReference type="EMBL" id="NMO19688.1"/>
    </source>
</evidence>
<keyword evidence="3" id="KW-1185">Reference proteome</keyword>
<gene>
    <name evidence="2" type="ORF">HG543_33160</name>
</gene>
<organism evidence="2 3">
    <name type="scientific">Pyxidicoccus fallax</name>
    <dbReference type="NCBI Taxonomy" id="394095"/>
    <lineage>
        <taxon>Bacteria</taxon>
        <taxon>Pseudomonadati</taxon>
        <taxon>Myxococcota</taxon>
        <taxon>Myxococcia</taxon>
        <taxon>Myxococcales</taxon>
        <taxon>Cystobacterineae</taxon>
        <taxon>Myxococcaceae</taxon>
        <taxon>Pyxidicoccus</taxon>
    </lineage>
</organism>
<comment type="caution">
    <text evidence="2">The sequence shown here is derived from an EMBL/GenBank/DDBJ whole genome shotgun (WGS) entry which is preliminary data.</text>
</comment>
<accession>A0A848LP89</accession>
<reference evidence="2 3" key="1">
    <citation type="submission" date="2020-04" db="EMBL/GenBank/DDBJ databases">
        <title>Draft genome of Pyxidicoccus fallax type strain.</title>
        <authorList>
            <person name="Whitworth D.E."/>
        </authorList>
    </citation>
    <scope>NUCLEOTIDE SEQUENCE [LARGE SCALE GENOMIC DNA]</scope>
    <source>
        <strain evidence="2 3">DSM 14698</strain>
    </source>
</reference>
<protein>
    <submittedName>
        <fullName evidence="2">Uncharacterized protein</fullName>
    </submittedName>
</protein>
<proteinExistence type="predicted"/>
<dbReference type="EMBL" id="JABBJJ010000199">
    <property type="protein sequence ID" value="NMO19688.1"/>
    <property type="molecule type" value="Genomic_DNA"/>
</dbReference>
<keyword evidence="1" id="KW-0472">Membrane</keyword>
<dbReference type="AlphaFoldDB" id="A0A848LP89"/>
<keyword evidence="1" id="KW-0812">Transmembrane</keyword>
<evidence type="ECO:0000256" key="1">
    <source>
        <dbReference type="SAM" id="Phobius"/>
    </source>
</evidence>
<evidence type="ECO:0000313" key="3">
    <source>
        <dbReference type="Proteomes" id="UP000518300"/>
    </source>
</evidence>
<feature type="transmembrane region" description="Helical" evidence="1">
    <location>
        <begin position="67"/>
        <end position="87"/>
    </location>
</feature>
<name>A0A848LP89_9BACT</name>
<sequence length="166" mass="18869">MNSPEYDRLGDLWEQRRRDDLDRWFAFLDDLERVLPDFTIGDATPGSTSGAFRCVAYANSARKPPPFRFVLVGCVSILAPIYAIYAVQYDFVGTERHNPKLSFEPLPPEMRASADLIARKLEATFDVRRLPREVADTPVPLIVQNKEPPETTLFHAFFGSQPENIP</sequence>